<gene>
    <name evidence="2" type="ORF">GLOTRDRAFT_120383</name>
</gene>
<dbReference type="AlphaFoldDB" id="S7RR02"/>
<protein>
    <submittedName>
        <fullName evidence="2">Uncharacterized protein</fullName>
    </submittedName>
</protein>
<proteinExistence type="predicted"/>
<evidence type="ECO:0000313" key="2">
    <source>
        <dbReference type="EMBL" id="EPQ56995.1"/>
    </source>
</evidence>
<sequence length="106" mass="11286">MTDANVESRIEVLTLATAVPAAPITFENFKFSTIGRPPALLTRFSDPSSQLVTPSQLPEVNEGEGTPTHETYSSSIKPKPMSRPSLLDSLAAAAVAERDNPASSKM</sequence>
<organism evidence="2 3">
    <name type="scientific">Gloeophyllum trabeum (strain ATCC 11539 / FP-39264 / Madison 617)</name>
    <name type="common">Brown rot fungus</name>
    <dbReference type="NCBI Taxonomy" id="670483"/>
    <lineage>
        <taxon>Eukaryota</taxon>
        <taxon>Fungi</taxon>
        <taxon>Dikarya</taxon>
        <taxon>Basidiomycota</taxon>
        <taxon>Agaricomycotina</taxon>
        <taxon>Agaricomycetes</taxon>
        <taxon>Gloeophyllales</taxon>
        <taxon>Gloeophyllaceae</taxon>
        <taxon>Gloeophyllum</taxon>
    </lineage>
</organism>
<feature type="non-terminal residue" evidence="2">
    <location>
        <position position="106"/>
    </location>
</feature>
<dbReference type="OrthoDB" id="10689087at2759"/>
<dbReference type="KEGG" id="gtr:GLOTRDRAFT_120383"/>
<feature type="region of interest" description="Disordered" evidence="1">
    <location>
        <begin position="46"/>
        <end position="84"/>
    </location>
</feature>
<dbReference type="HOGENOM" id="CLU_2229479_0_0_1"/>
<dbReference type="GeneID" id="19300633"/>
<name>S7RR02_GLOTA</name>
<dbReference type="EMBL" id="KB469299">
    <property type="protein sequence ID" value="EPQ56995.1"/>
    <property type="molecule type" value="Genomic_DNA"/>
</dbReference>
<evidence type="ECO:0000313" key="3">
    <source>
        <dbReference type="Proteomes" id="UP000030669"/>
    </source>
</evidence>
<keyword evidence="3" id="KW-1185">Reference proteome</keyword>
<dbReference type="RefSeq" id="XP_007864164.1">
    <property type="nucleotide sequence ID" value="XM_007865973.1"/>
</dbReference>
<reference evidence="2 3" key="1">
    <citation type="journal article" date="2012" name="Science">
        <title>The Paleozoic origin of enzymatic lignin decomposition reconstructed from 31 fungal genomes.</title>
        <authorList>
            <person name="Floudas D."/>
            <person name="Binder M."/>
            <person name="Riley R."/>
            <person name="Barry K."/>
            <person name="Blanchette R.A."/>
            <person name="Henrissat B."/>
            <person name="Martinez A.T."/>
            <person name="Otillar R."/>
            <person name="Spatafora J.W."/>
            <person name="Yadav J.S."/>
            <person name="Aerts A."/>
            <person name="Benoit I."/>
            <person name="Boyd A."/>
            <person name="Carlson A."/>
            <person name="Copeland A."/>
            <person name="Coutinho P.M."/>
            <person name="de Vries R.P."/>
            <person name="Ferreira P."/>
            <person name="Findley K."/>
            <person name="Foster B."/>
            <person name="Gaskell J."/>
            <person name="Glotzer D."/>
            <person name="Gorecki P."/>
            <person name="Heitman J."/>
            <person name="Hesse C."/>
            <person name="Hori C."/>
            <person name="Igarashi K."/>
            <person name="Jurgens J.A."/>
            <person name="Kallen N."/>
            <person name="Kersten P."/>
            <person name="Kohler A."/>
            <person name="Kuees U."/>
            <person name="Kumar T.K.A."/>
            <person name="Kuo A."/>
            <person name="LaButti K."/>
            <person name="Larrondo L.F."/>
            <person name="Lindquist E."/>
            <person name="Ling A."/>
            <person name="Lombard V."/>
            <person name="Lucas S."/>
            <person name="Lundell T."/>
            <person name="Martin R."/>
            <person name="McLaughlin D.J."/>
            <person name="Morgenstern I."/>
            <person name="Morin E."/>
            <person name="Murat C."/>
            <person name="Nagy L.G."/>
            <person name="Nolan M."/>
            <person name="Ohm R.A."/>
            <person name="Patyshakuliyeva A."/>
            <person name="Rokas A."/>
            <person name="Ruiz-Duenas F.J."/>
            <person name="Sabat G."/>
            <person name="Salamov A."/>
            <person name="Samejima M."/>
            <person name="Schmutz J."/>
            <person name="Slot J.C."/>
            <person name="St John F."/>
            <person name="Stenlid J."/>
            <person name="Sun H."/>
            <person name="Sun S."/>
            <person name="Syed K."/>
            <person name="Tsang A."/>
            <person name="Wiebenga A."/>
            <person name="Young D."/>
            <person name="Pisabarro A."/>
            <person name="Eastwood D.C."/>
            <person name="Martin F."/>
            <person name="Cullen D."/>
            <person name="Grigoriev I.V."/>
            <person name="Hibbett D.S."/>
        </authorList>
    </citation>
    <scope>NUCLEOTIDE SEQUENCE [LARGE SCALE GENOMIC DNA]</scope>
    <source>
        <strain evidence="2 3">ATCC 11539</strain>
    </source>
</reference>
<accession>S7RR02</accession>
<dbReference type="Proteomes" id="UP000030669">
    <property type="component" value="Unassembled WGS sequence"/>
</dbReference>
<feature type="compositionally biased region" description="Polar residues" evidence="1">
    <location>
        <begin position="46"/>
        <end position="58"/>
    </location>
</feature>
<evidence type="ECO:0000256" key="1">
    <source>
        <dbReference type="SAM" id="MobiDB-lite"/>
    </source>
</evidence>